<evidence type="ECO:0000256" key="1">
    <source>
        <dbReference type="ARBA" id="ARBA00009437"/>
    </source>
</evidence>
<dbReference type="InterPro" id="IPR036388">
    <property type="entry name" value="WH-like_DNA-bd_sf"/>
</dbReference>
<dbReference type="GO" id="GO:0003700">
    <property type="term" value="F:DNA-binding transcription factor activity"/>
    <property type="evidence" value="ECO:0007669"/>
    <property type="project" value="InterPro"/>
</dbReference>
<evidence type="ECO:0000256" key="2">
    <source>
        <dbReference type="ARBA" id="ARBA00023015"/>
    </source>
</evidence>
<dbReference type="PROSITE" id="PS50931">
    <property type="entry name" value="HTH_LYSR"/>
    <property type="match status" value="1"/>
</dbReference>
<comment type="caution">
    <text evidence="6">The sequence shown here is derived from an EMBL/GenBank/DDBJ whole genome shotgun (WGS) entry which is preliminary data.</text>
</comment>
<dbReference type="InterPro" id="IPR036390">
    <property type="entry name" value="WH_DNA-bd_sf"/>
</dbReference>
<accession>A0A939J4T2</accession>
<keyword evidence="4" id="KW-0804">Transcription</keyword>
<comment type="similarity">
    <text evidence="1">Belongs to the LysR transcriptional regulatory family.</text>
</comment>
<reference evidence="6" key="1">
    <citation type="submission" date="2021-03" db="EMBL/GenBank/DDBJ databases">
        <title>Roseibium sp. CAU 1637 isolated from Incheon.</title>
        <authorList>
            <person name="Kim W."/>
        </authorList>
    </citation>
    <scope>NUCLEOTIDE SEQUENCE</scope>
    <source>
        <strain evidence="6">CAU 1637</strain>
    </source>
</reference>
<evidence type="ECO:0000259" key="5">
    <source>
        <dbReference type="PROSITE" id="PS50931"/>
    </source>
</evidence>
<dbReference type="GO" id="GO:0000976">
    <property type="term" value="F:transcription cis-regulatory region binding"/>
    <property type="evidence" value="ECO:0007669"/>
    <property type="project" value="TreeGrafter"/>
</dbReference>
<feature type="domain" description="HTH lysR-type" evidence="5">
    <location>
        <begin position="1"/>
        <end position="58"/>
    </location>
</feature>
<evidence type="ECO:0000313" key="7">
    <source>
        <dbReference type="Proteomes" id="UP000664779"/>
    </source>
</evidence>
<gene>
    <name evidence="6" type="ORF">J0X15_07610</name>
</gene>
<dbReference type="EMBL" id="JAFLNF010000003">
    <property type="protein sequence ID" value="MBO0345080.1"/>
    <property type="molecule type" value="Genomic_DNA"/>
</dbReference>
<protein>
    <submittedName>
        <fullName evidence="6">LysR family transcriptional regulator</fullName>
    </submittedName>
</protein>
<keyword evidence="2" id="KW-0805">Transcription regulation</keyword>
<dbReference type="Proteomes" id="UP000664779">
    <property type="component" value="Unassembled WGS sequence"/>
</dbReference>
<dbReference type="InterPro" id="IPR005119">
    <property type="entry name" value="LysR_subst-bd"/>
</dbReference>
<dbReference type="Pfam" id="PF03466">
    <property type="entry name" value="LysR_substrate"/>
    <property type="match status" value="1"/>
</dbReference>
<dbReference type="CDD" id="cd05466">
    <property type="entry name" value="PBP2_LTTR_substrate"/>
    <property type="match status" value="1"/>
</dbReference>
<dbReference type="PANTHER" id="PTHR30126:SF2">
    <property type="entry name" value="HTH-TYPE TRANSCRIPTIONAL REGULATOR YJIE"/>
    <property type="match status" value="1"/>
</dbReference>
<dbReference type="RefSeq" id="WP_206939446.1">
    <property type="nucleotide sequence ID" value="NZ_JAFLNF010000003.1"/>
</dbReference>
<sequence>MELSWLEDFAELAAVRNFSTAASARHVTQPAFSRRIKALENWVGAELVDRSSYPVTLTKAGETFLETGRELMRSIYRLRDDCRQQTQTAAETIHISALHTIALANFPELLRDIEKTAGPFTTRMNATEFYDCIESLSLGRCDLAMAYVHPLGPPVLQTGQFVSKKIASDPFVLISGVDESGTPLFNLEDTGTPYPLVSYSGDTFLGKVQADLLSQLQARGFRFRTVFENTMSEAIKRMVLTGKGIGFLPRAAAEREIFHGDLVVLDPLETKVELDVKVFRKIGRGSKVMERFWNEMPEVG</sequence>
<dbReference type="PANTHER" id="PTHR30126">
    <property type="entry name" value="HTH-TYPE TRANSCRIPTIONAL REGULATOR"/>
    <property type="match status" value="1"/>
</dbReference>
<dbReference type="PRINTS" id="PR00039">
    <property type="entry name" value="HTHLYSR"/>
</dbReference>
<evidence type="ECO:0000256" key="4">
    <source>
        <dbReference type="ARBA" id="ARBA00023163"/>
    </source>
</evidence>
<dbReference type="AlphaFoldDB" id="A0A939J4T2"/>
<keyword evidence="7" id="KW-1185">Reference proteome</keyword>
<proteinExistence type="inferred from homology"/>
<dbReference type="InterPro" id="IPR000847">
    <property type="entry name" value="LysR_HTH_N"/>
</dbReference>
<name>A0A939J4T2_9HYPH</name>
<dbReference type="Gene3D" id="1.10.10.10">
    <property type="entry name" value="Winged helix-like DNA-binding domain superfamily/Winged helix DNA-binding domain"/>
    <property type="match status" value="1"/>
</dbReference>
<keyword evidence="3" id="KW-0238">DNA-binding</keyword>
<organism evidence="6 7">
    <name type="scientific">Roseibium limicola</name>
    <dbReference type="NCBI Taxonomy" id="2816037"/>
    <lineage>
        <taxon>Bacteria</taxon>
        <taxon>Pseudomonadati</taxon>
        <taxon>Pseudomonadota</taxon>
        <taxon>Alphaproteobacteria</taxon>
        <taxon>Hyphomicrobiales</taxon>
        <taxon>Stappiaceae</taxon>
        <taxon>Roseibium</taxon>
    </lineage>
</organism>
<dbReference type="SUPFAM" id="SSF46785">
    <property type="entry name" value="Winged helix' DNA-binding domain"/>
    <property type="match status" value="1"/>
</dbReference>
<dbReference type="SUPFAM" id="SSF53850">
    <property type="entry name" value="Periplasmic binding protein-like II"/>
    <property type="match status" value="1"/>
</dbReference>
<evidence type="ECO:0000256" key="3">
    <source>
        <dbReference type="ARBA" id="ARBA00023125"/>
    </source>
</evidence>
<evidence type="ECO:0000313" key="6">
    <source>
        <dbReference type="EMBL" id="MBO0345080.1"/>
    </source>
</evidence>
<dbReference type="Gene3D" id="3.40.190.10">
    <property type="entry name" value="Periplasmic binding protein-like II"/>
    <property type="match status" value="2"/>
</dbReference>
<dbReference type="Pfam" id="PF00126">
    <property type="entry name" value="HTH_1"/>
    <property type="match status" value="1"/>
</dbReference>